<evidence type="ECO:0000256" key="5">
    <source>
        <dbReference type="ARBA" id="ARBA00022824"/>
    </source>
</evidence>
<dbReference type="PANTHER" id="PTHR13398:SF0">
    <property type="entry name" value="GDP-FUCOSE PROTEIN O-FUCOSYLTRANSFERASE 2"/>
    <property type="match status" value="1"/>
</dbReference>
<organism evidence="14 15">
    <name type="scientific">Diatraea saccharalis</name>
    <name type="common">sugarcane borer</name>
    <dbReference type="NCBI Taxonomy" id="40085"/>
    <lineage>
        <taxon>Eukaryota</taxon>
        <taxon>Metazoa</taxon>
        <taxon>Ecdysozoa</taxon>
        <taxon>Arthropoda</taxon>
        <taxon>Hexapoda</taxon>
        <taxon>Insecta</taxon>
        <taxon>Pterygota</taxon>
        <taxon>Neoptera</taxon>
        <taxon>Endopterygota</taxon>
        <taxon>Lepidoptera</taxon>
        <taxon>Glossata</taxon>
        <taxon>Ditrysia</taxon>
        <taxon>Pyraloidea</taxon>
        <taxon>Crambidae</taxon>
        <taxon>Crambinae</taxon>
        <taxon>Diatraea</taxon>
    </lineage>
</organism>
<dbReference type="InterPro" id="IPR019378">
    <property type="entry name" value="GDP-Fuc_O-FucTrfase"/>
</dbReference>
<dbReference type="PANTHER" id="PTHR13398">
    <property type="entry name" value="GDP-FUCOSE PROTEIN O-FUCOSYLTRANSFERASE 2"/>
    <property type="match status" value="1"/>
</dbReference>
<name>A0A9N9R5V4_9NEOP</name>
<evidence type="ECO:0000313" key="14">
    <source>
        <dbReference type="EMBL" id="CAG9789874.1"/>
    </source>
</evidence>
<evidence type="ECO:0000256" key="4">
    <source>
        <dbReference type="ARBA" id="ARBA00022679"/>
    </source>
</evidence>
<protein>
    <recommendedName>
        <fullName evidence="9">GDP-fucose protein O-fucosyltransferase 2</fullName>
        <ecNumber evidence="3">2.4.1.221</ecNumber>
    </recommendedName>
    <alternativeName>
        <fullName evidence="10">Peptide-O-fucosyltransferase 2</fullName>
    </alternativeName>
</protein>
<evidence type="ECO:0000256" key="3">
    <source>
        <dbReference type="ARBA" id="ARBA00012196"/>
    </source>
</evidence>
<evidence type="ECO:0000256" key="8">
    <source>
        <dbReference type="ARBA" id="ARBA00025803"/>
    </source>
</evidence>
<dbReference type="Proteomes" id="UP001153714">
    <property type="component" value="Chromosome 20"/>
</dbReference>
<keyword evidence="4" id="KW-0808">Transferase</keyword>
<comment type="pathway">
    <text evidence="2">Protein modification; protein glycosylation.</text>
</comment>
<keyword evidence="5" id="KW-0256">Endoplasmic reticulum</keyword>
<dbReference type="AlphaFoldDB" id="A0A9N9R5V4"/>
<comment type="catalytic activity">
    <reaction evidence="12">
        <text>L-seryl-[protein] + GDP-beta-L-fucose = 3-O-(alpha-L-fucosyl)-L-seryl-[protein] + GDP + H(+)</text>
        <dbReference type="Rhea" id="RHEA:63644"/>
        <dbReference type="Rhea" id="RHEA-COMP:9863"/>
        <dbReference type="Rhea" id="RHEA-COMP:17914"/>
        <dbReference type="ChEBI" id="CHEBI:15378"/>
        <dbReference type="ChEBI" id="CHEBI:29999"/>
        <dbReference type="ChEBI" id="CHEBI:57273"/>
        <dbReference type="ChEBI" id="CHEBI:58189"/>
        <dbReference type="ChEBI" id="CHEBI:189632"/>
        <dbReference type="EC" id="2.4.1.221"/>
    </reaction>
    <physiologicalReaction direction="left-to-right" evidence="12">
        <dbReference type="Rhea" id="RHEA:63645"/>
    </physiologicalReaction>
</comment>
<evidence type="ECO:0000256" key="11">
    <source>
        <dbReference type="ARBA" id="ARBA00047273"/>
    </source>
</evidence>
<keyword evidence="6" id="KW-0294">Fucose metabolism</keyword>
<feature type="chain" id="PRO_5040450807" description="GDP-fucose protein O-fucosyltransferase 2" evidence="13">
    <location>
        <begin position="17"/>
        <end position="406"/>
    </location>
</feature>
<gene>
    <name evidence="14" type="ORF">DIATSA_LOCUS7578</name>
</gene>
<comment type="catalytic activity">
    <reaction evidence="11">
        <text>L-threonyl-[protein] + GDP-beta-L-fucose = 3-O-(alpha-L-fucosyl)-L-threonyl-[protein] + GDP + H(+)</text>
        <dbReference type="Rhea" id="RHEA:70491"/>
        <dbReference type="Rhea" id="RHEA-COMP:11060"/>
        <dbReference type="Rhea" id="RHEA-COMP:17915"/>
        <dbReference type="ChEBI" id="CHEBI:15378"/>
        <dbReference type="ChEBI" id="CHEBI:30013"/>
        <dbReference type="ChEBI" id="CHEBI:57273"/>
        <dbReference type="ChEBI" id="CHEBI:58189"/>
        <dbReference type="ChEBI" id="CHEBI:189631"/>
        <dbReference type="EC" id="2.4.1.221"/>
    </reaction>
    <physiologicalReaction direction="left-to-right" evidence="11">
        <dbReference type="Rhea" id="RHEA:70492"/>
    </physiologicalReaction>
</comment>
<evidence type="ECO:0000313" key="15">
    <source>
        <dbReference type="Proteomes" id="UP001153714"/>
    </source>
</evidence>
<dbReference type="CDD" id="cd11298">
    <property type="entry name" value="O-FucT-2"/>
    <property type="match status" value="1"/>
</dbReference>
<reference evidence="14" key="1">
    <citation type="submission" date="2021-12" db="EMBL/GenBank/DDBJ databases">
        <authorList>
            <person name="King R."/>
        </authorList>
    </citation>
    <scope>NUCLEOTIDE SEQUENCE</scope>
</reference>
<accession>A0A9N9R5V4</accession>
<comment type="subcellular location">
    <subcellularLocation>
        <location evidence="1">Endoplasmic reticulum</location>
    </subcellularLocation>
</comment>
<dbReference type="Gene3D" id="3.40.50.11340">
    <property type="match status" value="1"/>
</dbReference>
<keyword evidence="13" id="KW-0732">Signal</keyword>
<keyword evidence="7" id="KW-0119">Carbohydrate metabolism</keyword>
<evidence type="ECO:0000256" key="7">
    <source>
        <dbReference type="ARBA" id="ARBA00023277"/>
    </source>
</evidence>
<reference evidence="14" key="2">
    <citation type="submission" date="2022-10" db="EMBL/GenBank/DDBJ databases">
        <authorList>
            <consortium name="ENA_rothamsted_submissions"/>
            <consortium name="culmorum"/>
            <person name="King R."/>
        </authorList>
    </citation>
    <scope>NUCLEOTIDE SEQUENCE</scope>
</reference>
<evidence type="ECO:0000256" key="6">
    <source>
        <dbReference type="ARBA" id="ARBA00023253"/>
    </source>
</evidence>
<sequence>MIFLNLFLINLLTTAAEPNSNIGFCDVDSKNCENHVDEANAYKLIFYDVNPPEGFNLRRDVYMRFAIMLSDARKRGRVDWRLVLPPWHKLYHWRSSSAKSKPQPWSSFFNIDSLKSFVPVMELHEVFNDTKTKVLEIDTLYVLENFENPFENGVFEEKWQLNSDCEYEGNYFGYKNITAKEIVCVKFQGKISKLWELILQHPTDRKVMFAHGEIPLHDNYGTKTYWECRKSMKFNNNLVKIAKDFISSNLNCNADRCLTYLSVHWRRKDFAYSRPNDVPSIKSTVQQINFAVKKNVPGVKRIFIASDASTIEMKVLEEQLNELNYEVYSFNPSDVLLKEINEGGVAIIDQIICSHAAYFIGTHESTFSFRIQEEREILGFDGNTTFNRLCPDSGLCEKPSKWKIIE</sequence>
<keyword evidence="15" id="KW-1185">Reference proteome</keyword>
<evidence type="ECO:0000256" key="9">
    <source>
        <dbReference type="ARBA" id="ARBA00026232"/>
    </source>
</evidence>
<dbReference type="GO" id="GO:0006004">
    <property type="term" value="P:fucose metabolic process"/>
    <property type="evidence" value="ECO:0007669"/>
    <property type="project" value="UniProtKB-KW"/>
</dbReference>
<dbReference type="GO" id="GO:0046922">
    <property type="term" value="F:peptide-O-fucosyltransferase activity"/>
    <property type="evidence" value="ECO:0007669"/>
    <property type="project" value="UniProtKB-EC"/>
</dbReference>
<evidence type="ECO:0000256" key="12">
    <source>
        <dbReference type="ARBA" id="ARBA00048647"/>
    </source>
</evidence>
<feature type="signal peptide" evidence="13">
    <location>
        <begin position="1"/>
        <end position="16"/>
    </location>
</feature>
<evidence type="ECO:0000256" key="1">
    <source>
        <dbReference type="ARBA" id="ARBA00004240"/>
    </source>
</evidence>
<dbReference type="EMBL" id="OU893351">
    <property type="protein sequence ID" value="CAG9789874.1"/>
    <property type="molecule type" value="Genomic_DNA"/>
</dbReference>
<dbReference type="Pfam" id="PF10250">
    <property type="entry name" value="O-FucT"/>
    <property type="match status" value="1"/>
</dbReference>
<comment type="similarity">
    <text evidence="8">Belongs to the glycosyltransferase 68 family.</text>
</comment>
<dbReference type="InterPro" id="IPR045130">
    <property type="entry name" value="OFUT2-like"/>
</dbReference>
<dbReference type="Gene3D" id="3.40.50.11350">
    <property type="match status" value="1"/>
</dbReference>
<dbReference type="EC" id="2.4.1.221" evidence="3"/>
<dbReference type="GO" id="GO:0005783">
    <property type="term" value="C:endoplasmic reticulum"/>
    <property type="evidence" value="ECO:0007669"/>
    <property type="project" value="UniProtKB-SubCell"/>
</dbReference>
<dbReference type="OrthoDB" id="422368at2759"/>
<evidence type="ECO:0000256" key="13">
    <source>
        <dbReference type="SAM" id="SignalP"/>
    </source>
</evidence>
<evidence type="ECO:0000256" key="2">
    <source>
        <dbReference type="ARBA" id="ARBA00004922"/>
    </source>
</evidence>
<proteinExistence type="inferred from homology"/>
<evidence type="ECO:0000256" key="10">
    <source>
        <dbReference type="ARBA" id="ARBA00033083"/>
    </source>
</evidence>